<feature type="compositionally biased region" description="Basic and acidic residues" evidence="1">
    <location>
        <begin position="58"/>
        <end position="68"/>
    </location>
</feature>
<organism evidence="2 3">
    <name type="scientific">Anopheles merus</name>
    <name type="common">Mosquito</name>
    <dbReference type="NCBI Taxonomy" id="30066"/>
    <lineage>
        <taxon>Eukaryota</taxon>
        <taxon>Metazoa</taxon>
        <taxon>Ecdysozoa</taxon>
        <taxon>Arthropoda</taxon>
        <taxon>Hexapoda</taxon>
        <taxon>Insecta</taxon>
        <taxon>Pterygota</taxon>
        <taxon>Neoptera</taxon>
        <taxon>Endopterygota</taxon>
        <taxon>Diptera</taxon>
        <taxon>Nematocera</taxon>
        <taxon>Culicoidea</taxon>
        <taxon>Culicidae</taxon>
        <taxon>Anophelinae</taxon>
        <taxon>Anopheles</taxon>
    </lineage>
</organism>
<dbReference type="Proteomes" id="UP000075903">
    <property type="component" value="Unassembled WGS sequence"/>
</dbReference>
<reference evidence="2" key="1">
    <citation type="submission" date="2020-05" db="UniProtKB">
        <authorList>
            <consortium name="EnsemblMetazoa"/>
        </authorList>
    </citation>
    <scope>IDENTIFICATION</scope>
    <source>
        <strain evidence="2">MAF</strain>
    </source>
</reference>
<dbReference type="EnsemblMetazoa" id="AMEM002066-RA">
    <property type="protein sequence ID" value="AMEM002066-PA"/>
    <property type="gene ID" value="AMEM002066"/>
</dbReference>
<name>A0A182UQV9_ANOME</name>
<dbReference type="AlphaFoldDB" id="A0A182UQV9"/>
<protein>
    <submittedName>
        <fullName evidence="2">Uncharacterized protein</fullName>
    </submittedName>
</protein>
<keyword evidence="3" id="KW-1185">Reference proteome</keyword>
<feature type="region of interest" description="Disordered" evidence="1">
    <location>
        <begin position="54"/>
        <end position="83"/>
    </location>
</feature>
<evidence type="ECO:0000256" key="1">
    <source>
        <dbReference type="SAM" id="MobiDB-lite"/>
    </source>
</evidence>
<dbReference type="VEuPathDB" id="VectorBase:AMEM002066"/>
<accession>A0A182UQV9</accession>
<evidence type="ECO:0000313" key="3">
    <source>
        <dbReference type="Proteomes" id="UP000075903"/>
    </source>
</evidence>
<proteinExistence type="predicted"/>
<evidence type="ECO:0000313" key="2">
    <source>
        <dbReference type="EnsemblMetazoa" id="AMEM002066-PA"/>
    </source>
</evidence>
<sequence length="326" mass="36171">MFLLLVPEALDLVEQLLVGEGRVVHQLAQLVVVVLDNYGLDRDRARHGGLLAEQRGTGAERKAGHIPERQQGGRAHPPLTKDGHLPAVDLVRSQLTGMVHTDHAVDQLRAALGHQFAAGMNASRDLQHVDEELLQQIAEHEVALLVPAAVEELDANLLQILLVGRVAIERRFVQLAQRPERGVHAIVLLDQRQQEVEKVEQRHRERRLRAGDAGVKLAVGGERARGRCRLLQGELLQHGMRDEQVHLAGESLGAADLDQQEAAADAVLGEREVAPGQRQVPFAVQDLGEQLVHQRVARRGRHERAAPLHGPVLERLHWRIVRKARI</sequence>